<dbReference type="EMBL" id="NFZX01000099">
    <property type="protein sequence ID" value="RFA31816.1"/>
    <property type="molecule type" value="Genomic_DNA"/>
</dbReference>
<evidence type="ECO:0000313" key="2">
    <source>
        <dbReference type="Proteomes" id="UP000256488"/>
    </source>
</evidence>
<name>A0A3E0WIL8_9BACI</name>
<dbReference type="Proteomes" id="UP000256488">
    <property type="component" value="Unassembled WGS sequence"/>
</dbReference>
<evidence type="ECO:0000313" key="1">
    <source>
        <dbReference type="EMBL" id="RFA31816.1"/>
    </source>
</evidence>
<accession>A0A3E0WIL8</accession>
<dbReference type="RefSeq" id="WP_116279772.1">
    <property type="nucleotide sequence ID" value="NZ_NFZX01000099.1"/>
</dbReference>
<dbReference type="AlphaFoldDB" id="A0A3E0WIL8"/>
<proteinExistence type="predicted"/>
<organism evidence="1 2">
    <name type="scientific">Virgibacillus dokdonensis</name>
    <dbReference type="NCBI Taxonomy" id="302167"/>
    <lineage>
        <taxon>Bacteria</taxon>
        <taxon>Bacillati</taxon>
        <taxon>Bacillota</taxon>
        <taxon>Bacilli</taxon>
        <taxon>Bacillales</taxon>
        <taxon>Bacillaceae</taxon>
        <taxon>Virgibacillus</taxon>
    </lineage>
</organism>
<sequence length="115" mass="13454">MYTCYFCNSSITEAFVGSKNEGKVYSCFKCFIQTLKPFKFDEEFVYYPMFGIRKIQPEDSIAFYGKGGNELARVYLKSYNEGFLGYLKEAIIQDKEIPTEDIKLVIEPYNIRLKE</sequence>
<reference evidence="1 2" key="1">
    <citation type="submission" date="2017-05" db="EMBL/GenBank/DDBJ databases">
        <title>Virgibacillus sp. AK90 isolated from a saltern of Kakinada, India.</title>
        <authorList>
            <person name="Gupta V."/>
            <person name="Sidhu C."/>
            <person name="Korpole S."/>
            <person name="Pinnaka A.K."/>
        </authorList>
    </citation>
    <scope>NUCLEOTIDE SEQUENCE [LARGE SCALE GENOMIC DNA]</scope>
    <source>
        <strain evidence="1 2">AK90</strain>
    </source>
</reference>
<comment type="caution">
    <text evidence="1">The sequence shown here is derived from an EMBL/GenBank/DDBJ whole genome shotgun (WGS) entry which is preliminary data.</text>
</comment>
<gene>
    <name evidence="1" type="ORF">CAI16_19780</name>
</gene>
<protein>
    <submittedName>
        <fullName evidence="1">Uncharacterized protein</fullName>
    </submittedName>
</protein>